<keyword evidence="2" id="KW-0808">Transferase</keyword>
<dbReference type="InterPro" id="IPR028098">
    <property type="entry name" value="Glyco_trans_4-like_N"/>
</dbReference>
<comment type="caution">
    <text evidence="5">The sequence shown here is derived from an EMBL/GenBank/DDBJ whole genome shotgun (WGS) entry which is preliminary data.</text>
</comment>
<evidence type="ECO:0000256" key="1">
    <source>
        <dbReference type="ARBA" id="ARBA00022676"/>
    </source>
</evidence>
<protein>
    <submittedName>
        <fullName evidence="5">Glycosyltransferase family 1 protein</fullName>
    </submittedName>
</protein>
<evidence type="ECO:0000313" key="5">
    <source>
        <dbReference type="EMBL" id="GAA4629880.1"/>
    </source>
</evidence>
<proteinExistence type="predicted"/>
<sequence>MVRLANAVAPHSGGLRTALRELGTGYLKAGHEPVLIVPGSGSHDEQTRQGRVITVPAPVVPTTGGYRLIVARRSLQRLLERLEPDRLEVSDRTTLRWTGEWARAHGVRSMMVSHDNLSGLLRMLGPPGLPAERLADRMNRATAASFDVVVCTTDWAAQEFRRLGVTNLVRVPLGVDLASFSPSRYDEELRSSLARPGEHLLVHCSRLSPEKRPDRPIAALAELRRRGVPAVLAVVGDGPRRRALEARAAGLPVRFFGHVNARGLVASLLATADVVIAPGPVETFGLAGLEALASGTPVVANRASALPEVIGPAGLAVEDDPKAYADAVEHLLARQRSRRRSLARAQAERFGWSGAVAGFLSAHDVTGGAPGRPDARRSEVAPADEATGSAHAAPRTSGAGREPDVRGQTGSGDTE</sequence>
<evidence type="ECO:0000313" key="6">
    <source>
        <dbReference type="Proteomes" id="UP001501442"/>
    </source>
</evidence>
<evidence type="ECO:0000259" key="4">
    <source>
        <dbReference type="Pfam" id="PF13439"/>
    </source>
</evidence>
<dbReference type="Pfam" id="PF13692">
    <property type="entry name" value="Glyco_trans_1_4"/>
    <property type="match status" value="1"/>
</dbReference>
<evidence type="ECO:0000256" key="3">
    <source>
        <dbReference type="SAM" id="MobiDB-lite"/>
    </source>
</evidence>
<feature type="domain" description="Glycosyltransferase subfamily 4-like N-terminal" evidence="4">
    <location>
        <begin position="13"/>
        <end position="178"/>
    </location>
</feature>
<accession>A0ABP8UE55</accession>
<dbReference type="Proteomes" id="UP001501442">
    <property type="component" value="Unassembled WGS sequence"/>
</dbReference>
<reference evidence="6" key="1">
    <citation type="journal article" date="2019" name="Int. J. Syst. Evol. Microbiol.">
        <title>The Global Catalogue of Microorganisms (GCM) 10K type strain sequencing project: providing services to taxonomists for standard genome sequencing and annotation.</title>
        <authorList>
            <consortium name="The Broad Institute Genomics Platform"/>
            <consortium name="The Broad Institute Genome Sequencing Center for Infectious Disease"/>
            <person name="Wu L."/>
            <person name="Ma J."/>
        </authorList>
    </citation>
    <scope>NUCLEOTIDE SEQUENCE [LARGE SCALE GENOMIC DNA]</scope>
    <source>
        <strain evidence="6">JCM 17939</strain>
    </source>
</reference>
<dbReference type="Gene3D" id="3.40.50.2000">
    <property type="entry name" value="Glycogen Phosphorylase B"/>
    <property type="match status" value="2"/>
</dbReference>
<evidence type="ECO:0000256" key="2">
    <source>
        <dbReference type="ARBA" id="ARBA00022679"/>
    </source>
</evidence>
<dbReference type="Pfam" id="PF13439">
    <property type="entry name" value="Glyco_transf_4"/>
    <property type="match status" value="1"/>
</dbReference>
<dbReference type="EMBL" id="BAABHK010000007">
    <property type="protein sequence ID" value="GAA4629880.1"/>
    <property type="molecule type" value="Genomic_DNA"/>
</dbReference>
<organism evidence="5 6">
    <name type="scientific">Actinoallomurus vinaceus</name>
    <dbReference type="NCBI Taxonomy" id="1080074"/>
    <lineage>
        <taxon>Bacteria</taxon>
        <taxon>Bacillati</taxon>
        <taxon>Actinomycetota</taxon>
        <taxon>Actinomycetes</taxon>
        <taxon>Streptosporangiales</taxon>
        <taxon>Thermomonosporaceae</taxon>
        <taxon>Actinoallomurus</taxon>
    </lineage>
</organism>
<gene>
    <name evidence="5" type="ORF">GCM10023196_053010</name>
</gene>
<dbReference type="SUPFAM" id="SSF53756">
    <property type="entry name" value="UDP-Glycosyltransferase/glycogen phosphorylase"/>
    <property type="match status" value="1"/>
</dbReference>
<keyword evidence="6" id="KW-1185">Reference proteome</keyword>
<dbReference type="InterPro" id="IPR050194">
    <property type="entry name" value="Glycosyltransferase_grp1"/>
</dbReference>
<dbReference type="PANTHER" id="PTHR45947">
    <property type="entry name" value="SULFOQUINOVOSYL TRANSFERASE SQD2"/>
    <property type="match status" value="1"/>
</dbReference>
<feature type="region of interest" description="Disordered" evidence="3">
    <location>
        <begin position="367"/>
        <end position="415"/>
    </location>
</feature>
<name>A0ABP8UE55_9ACTN</name>
<keyword evidence="1" id="KW-0328">Glycosyltransferase</keyword>
<dbReference type="PANTHER" id="PTHR45947:SF3">
    <property type="entry name" value="SULFOQUINOVOSYL TRANSFERASE SQD2"/>
    <property type="match status" value="1"/>
</dbReference>